<dbReference type="SMART" id="SM00358">
    <property type="entry name" value="DSRM"/>
    <property type="match status" value="1"/>
</dbReference>
<dbReference type="PROSITE" id="PS50137">
    <property type="entry name" value="DS_RBD"/>
    <property type="match status" value="1"/>
</dbReference>
<keyword evidence="4" id="KW-0694">RNA-binding</keyword>
<dbReference type="InterPro" id="IPR034922">
    <property type="entry name" value="REX1-like_exo"/>
</dbReference>
<dbReference type="GO" id="GO:0003723">
    <property type="term" value="F:RNA binding"/>
    <property type="evidence" value="ECO:0007669"/>
    <property type="project" value="UniProtKB-UniRule"/>
</dbReference>
<gene>
    <name evidence="6" type="ORF">QYM36_012920</name>
</gene>
<keyword evidence="2" id="KW-0378">Hydrolase</keyword>
<dbReference type="Pfam" id="PF00035">
    <property type="entry name" value="dsrm"/>
    <property type="match status" value="1"/>
</dbReference>
<evidence type="ECO:0000256" key="4">
    <source>
        <dbReference type="PROSITE-ProRule" id="PRU00266"/>
    </source>
</evidence>
<organism evidence="6 7">
    <name type="scientific">Artemia franciscana</name>
    <name type="common">Brine shrimp</name>
    <name type="synonym">Artemia sanfranciscana</name>
    <dbReference type="NCBI Taxonomy" id="6661"/>
    <lineage>
        <taxon>Eukaryota</taxon>
        <taxon>Metazoa</taxon>
        <taxon>Ecdysozoa</taxon>
        <taxon>Arthropoda</taxon>
        <taxon>Crustacea</taxon>
        <taxon>Branchiopoda</taxon>
        <taxon>Anostraca</taxon>
        <taxon>Artemiidae</taxon>
        <taxon>Artemia</taxon>
    </lineage>
</organism>
<dbReference type="Gene3D" id="3.30.160.20">
    <property type="match status" value="1"/>
</dbReference>
<keyword evidence="1" id="KW-0540">Nuclease</keyword>
<proteinExistence type="predicted"/>
<sequence length="848" mass="95317">EIEQGIIFLMGEVKAFLFKQCQKQKWEKPEIEFKLTGPKSVLCELKTSDFPYVATGNGSNKKEAEADACQEFVKYLVSQGKINPEKYPRGTKALLFAFPGYRPKRHYNKPALTSEPTGESNQPVPVSIVDGFKLNGSMYPEVLESEATMLPLKMEPENDNIQAEITVPTKKAERLERKRKKVESLLGCITTSSENTFEGNNKNEVSMEVEEGPPPKKERLTLEEFEELKKKLHARKKILTTIPLFKFSSLGTAASLENPSSSRQPIIATDVQTLLLYAAAGDKATYQPYRWCTLQKWNHLSHVVCLVFEGLTVEDYENNLECFKNSKDIFTHGVEMATSASDDLSLAEDLSYVSLTKGHMERIKHRHKSFTNALKKGVIYQVLPDSKEESNNEKTVSSCVISEKEELNIKVDGIECVVNVEEKVVQTEEVTNGVDTKSLASFPISHEKVPERPPVKDKFSRLKLLLSTELLVGERYPLPGIQKYAEYKMTKDLYVPVTSNSPMYSVDCEWVTCVGNVNGLARVAVVDEELKVFYHSLVKPSLPIVNYNTRYSGITKALLQDVKKTAAEVQEELINILPPDAILIGQSLGGDLAAMKLMHPYVIDTSVIFNLTGQRQRKSKLSLMSQIFLGEKIQCHTSGHDPIEDSIAAMKLVLLKLQMNYSYGDVVLGGYVPKTYRDREPVFQRRELPIPLQQAGQDNVSRPPLPDDSLNLTCLYSKLLSFYESCDKSCCLITDKVSAKAYLLKNQTKSANTFIESDDIQTSLRLTKQESLNYFLTLTHILKAESLDRDDEASFPSFLELVDKSIAKVYKYMAERGMLVVIFGGSRRGEPSRNGACFVTIKKPKVDL</sequence>
<dbReference type="Gene3D" id="3.30.420.10">
    <property type="entry name" value="Ribonuclease H-like superfamily/Ribonuclease H"/>
    <property type="match status" value="1"/>
</dbReference>
<evidence type="ECO:0000256" key="1">
    <source>
        <dbReference type="ARBA" id="ARBA00022722"/>
    </source>
</evidence>
<reference evidence="6" key="1">
    <citation type="submission" date="2023-07" db="EMBL/GenBank/DDBJ databases">
        <title>Chromosome-level genome assembly of Artemia franciscana.</title>
        <authorList>
            <person name="Jo E."/>
        </authorList>
    </citation>
    <scope>NUCLEOTIDE SEQUENCE</scope>
    <source>
        <tissue evidence="6">Whole body</tissue>
    </source>
</reference>
<evidence type="ECO:0000313" key="6">
    <source>
        <dbReference type="EMBL" id="KAK2709064.1"/>
    </source>
</evidence>
<keyword evidence="7" id="KW-1185">Reference proteome</keyword>
<feature type="non-terminal residue" evidence="6">
    <location>
        <position position="848"/>
    </location>
</feature>
<dbReference type="GO" id="GO:0005634">
    <property type="term" value="C:nucleus"/>
    <property type="evidence" value="ECO:0007669"/>
    <property type="project" value="TreeGrafter"/>
</dbReference>
<name>A0AA88L0Q4_ARTSF</name>
<dbReference type="CDD" id="cd06145">
    <property type="entry name" value="REX1_like"/>
    <property type="match status" value="1"/>
</dbReference>
<dbReference type="PANTHER" id="PTHR12801">
    <property type="entry name" value="RNA EXONUCLEASE REXO1 / RECO3 FAMILY MEMBER-RELATED"/>
    <property type="match status" value="1"/>
</dbReference>
<evidence type="ECO:0000256" key="2">
    <source>
        <dbReference type="ARBA" id="ARBA00022801"/>
    </source>
</evidence>
<evidence type="ECO:0000256" key="3">
    <source>
        <dbReference type="ARBA" id="ARBA00022839"/>
    </source>
</evidence>
<accession>A0AA88L0Q4</accession>
<dbReference type="SUPFAM" id="SSF53098">
    <property type="entry name" value="Ribonuclease H-like"/>
    <property type="match status" value="1"/>
</dbReference>
<dbReference type="InterPro" id="IPR036397">
    <property type="entry name" value="RNaseH_sf"/>
</dbReference>
<dbReference type="GO" id="GO:0004527">
    <property type="term" value="F:exonuclease activity"/>
    <property type="evidence" value="ECO:0007669"/>
    <property type="project" value="UniProtKB-KW"/>
</dbReference>
<dbReference type="Proteomes" id="UP001187531">
    <property type="component" value="Unassembled WGS sequence"/>
</dbReference>
<keyword evidence="3" id="KW-0269">Exonuclease</keyword>
<evidence type="ECO:0000313" key="7">
    <source>
        <dbReference type="Proteomes" id="UP001187531"/>
    </source>
</evidence>
<protein>
    <recommendedName>
        <fullName evidence="5">DRBM domain-containing protein</fullName>
    </recommendedName>
</protein>
<dbReference type="InterPro" id="IPR047021">
    <property type="entry name" value="REXO1/3/4-like"/>
</dbReference>
<dbReference type="AlphaFoldDB" id="A0AA88L0Q4"/>
<dbReference type="InterPro" id="IPR013520">
    <property type="entry name" value="Ribonucl_H"/>
</dbReference>
<evidence type="ECO:0000259" key="5">
    <source>
        <dbReference type="PROSITE" id="PS50137"/>
    </source>
</evidence>
<dbReference type="SUPFAM" id="SSF54768">
    <property type="entry name" value="dsRNA-binding domain-like"/>
    <property type="match status" value="1"/>
</dbReference>
<dbReference type="EMBL" id="JAVRJZ010000017">
    <property type="protein sequence ID" value="KAK2709064.1"/>
    <property type="molecule type" value="Genomic_DNA"/>
</dbReference>
<dbReference type="SMART" id="SM00479">
    <property type="entry name" value="EXOIII"/>
    <property type="match status" value="1"/>
</dbReference>
<comment type="caution">
    <text evidence="6">The sequence shown here is derived from an EMBL/GenBank/DDBJ whole genome shotgun (WGS) entry which is preliminary data.</text>
</comment>
<feature type="domain" description="DRBM" evidence="5">
    <location>
        <begin position="39"/>
        <end position="78"/>
    </location>
</feature>
<dbReference type="InterPro" id="IPR012337">
    <property type="entry name" value="RNaseH-like_sf"/>
</dbReference>
<dbReference type="PANTHER" id="PTHR12801:SF82">
    <property type="entry name" value="RNA EXONUCLEASE 5"/>
    <property type="match status" value="1"/>
</dbReference>
<dbReference type="InterPro" id="IPR014720">
    <property type="entry name" value="dsRBD_dom"/>
</dbReference>